<proteinExistence type="predicted"/>
<dbReference type="AlphaFoldDB" id="A0A059VW07"/>
<protein>
    <submittedName>
        <fullName evidence="1">Uncharacterized protein</fullName>
    </submittedName>
</protein>
<dbReference type="EMBL" id="BHXC01000006">
    <property type="protein sequence ID" value="GCB88854.1"/>
    <property type="molecule type" value="Genomic_DNA"/>
</dbReference>
<reference evidence="1 2" key="1">
    <citation type="journal article" date="2019" name="Microbiol. Resour. Announc.">
        <title>Draft Genome Sequence of the Most Traditional epsilon-Poly-l-Lysine Producer, Streptomyces albulus NBRC14147.</title>
        <authorList>
            <person name="Yamanaka K."/>
            <person name="Hamano Y."/>
        </authorList>
    </citation>
    <scope>NUCLEOTIDE SEQUENCE [LARGE SCALE GENOMIC DNA]</scope>
    <source>
        <strain evidence="1 2">NBRC 14147</strain>
    </source>
</reference>
<accession>A0A059VW07</accession>
<evidence type="ECO:0000313" key="2">
    <source>
        <dbReference type="Proteomes" id="UP000288351"/>
    </source>
</evidence>
<name>A0A059VW07_STRNR</name>
<organism evidence="1 2">
    <name type="scientific">Streptomyces noursei</name>
    <name type="common">Streptomyces albulus</name>
    <dbReference type="NCBI Taxonomy" id="1971"/>
    <lineage>
        <taxon>Bacteria</taxon>
        <taxon>Bacillati</taxon>
        <taxon>Actinomycetota</taxon>
        <taxon>Actinomycetes</taxon>
        <taxon>Kitasatosporales</taxon>
        <taxon>Streptomycetaceae</taxon>
        <taxon>Streptomyces</taxon>
    </lineage>
</organism>
<dbReference type="STRING" id="68570.DC74_679"/>
<dbReference type="Proteomes" id="UP000288351">
    <property type="component" value="Unassembled WGS sequence"/>
</dbReference>
<gene>
    <name evidence="1" type="ORF">SALB_01527</name>
</gene>
<evidence type="ECO:0000313" key="1">
    <source>
        <dbReference type="EMBL" id="GCB88854.1"/>
    </source>
</evidence>
<comment type="caution">
    <text evidence="1">The sequence shown here is derived from an EMBL/GenBank/DDBJ whole genome shotgun (WGS) entry which is preliminary data.</text>
</comment>
<sequence>MCVVVETWASTPALFAADKETRNDLFTGEAEVK</sequence>